<keyword evidence="3" id="KW-1185">Reference proteome</keyword>
<organism evidence="2 3">
    <name type="scientific">Diversispora epigaea</name>
    <dbReference type="NCBI Taxonomy" id="1348612"/>
    <lineage>
        <taxon>Eukaryota</taxon>
        <taxon>Fungi</taxon>
        <taxon>Fungi incertae sedis</taxon>
        <taxon>Mucoromycota</taxon>
        <taxon>Glomeromycotina</taxon>
        <taxon>Glomeromycetes</taxon>
        <taxon>Diversisporales</taxon>
        <taxon>Diversisporaceae</taxon>
        <taxon>Diversispora</taxon>
    </lineage>
</organism>
<name>A0A397I832_9GLOM</name>
<protein>
    <recommendedName>
        <fullName evidence="1">F-box domain-containing protein</fullName>
    </recommendedName>
</protein>
<dbReference type="OrthoDB" id="2374199at2759"/>
<sequence length="455" mass="54432">MGSQLPTEILEKIMYFAKTSSQNISTIYSCALVNRLWCRVAIRILWKKPFKYVFDNNDDDRNYSRNNIPKSTKLLICYFKFFNHWERIDLKRWYIDLPETNDNNTTTPPPTPPLFEYPYFLKDLDYISFIFSIEKFIKFYLSSFLCRKYKSNWKEMKIPNPTFLNSEFLNPITREKMKSKNSIFFNHDDSNIHSIRKNRYKRIVKIQTIILGQFLLKLFIRKGSILNKLKLVCNDEIIYNWNQTCKYAALVNNVDILKYLGTIRELKVTDMAYNIEQSKFLGELAITCSNLKHLDITFYRTYTKEKHIPSNDLASLILTQKSLTHFLYKGIATNMVPYSLITQSLSLKYIEFEKTDFKGLSIAFYGIAKCEVLECLIFKLCRFIDSEMLMPMFERDSLPKLKEIRLSEWYDNFYKCEEELEKWIRWKRFKKTGSYLEHKNLIMVAIYRSMDEETL</sequence>
<dbReference type="InterPro" id="IPR032675">
    <property type="entry name" value="LRR_dom_sf"/>
</dbReference>
<accession>A0A397I832</accession>
<dbReference type="Proteomes" id="UP000266861">
    <property type="component" value="Unassembled WGS sequence"/>
</dbReference>
<dbReference type="SUPFAM" id="SSF52047">
    <property type="entry name" value="RNI-like"/>
    <property type="match status" value="1"/>
</dbReference>
<evidence type="ECO:0000259" key="1">
    <source>
        <dbReference type="Pfam" id="PF12937"/>
    </source>
</evidence>
<evidence type="ECO:0000313" key="3">
    <source>
        <dbReference type="Proteomes" id="UP000266861"/>
    </source>
</evidence>
<evidence type="ECO:0000313" key="2">
    <source>
        <dbReference type="EMBL" id="RHZ70428.1"/>
    </source>
</evidence>
<dbReference type="EMBL" id="PQFF01000248">
    <property type="protein sequence ID" value="RHZ70428.1"/>
    <property type="molecule type" value="Genomic_DNA"/>
</dbReference>
<dbReference type="AlphaFoldDB" id="A0A397I832"/>
<comment type="caution">
    <text evidence="2">The sequence shown here is derived from an EMBL/GenBank/DDBJ whole genome shotgun (WGS) entry which is preliminary data.</text>
</comment>
<gene>
    <name evidence="2" type="ORF">Glove_271g10</name>
</gene>
<dbReference type="Pfam" id="PF12937">
    <property type="entry name" value="F-box-like"/>
    <property type="match status" value="1"/>
</dbReference>
<reference evidence="2 3" key="1">
    <citation type="submission" date="2018-08" db="EMBL/GenBank/DDBJ databases">
        <title>Genome and evolution of the arbuscular mycorrhizal fungus Diversispora epigaea (formerly Glomus versiforme) and its bacterial endosymbionts.</title>
        <authorList>
            <person name="Sun X."/>
            <person name="Fei Z."/>
            <person name="Harrison M."/>
        </authorList>
    </citation>
    <scope>NUCLEOTIDE SEQUENCE [LARGE SCALE GENOMIC DNA]</scope>
    <source>
        <strain evidence="2 3">IT104</strain>
    </source>
</reference>
<feature type="domain" description="F-box" evidence="1">
    <location>
        <begin position="4"/>
        <end position="50"/>
    </location>
</feature>
<dbReference type="Gene3D" id="3.80.10.10">
    <property type="entry name" value="Ribonuclease Inhibitor"/>
    <property type="match status" value="1"/>
</dbReference>
<proteinExistence type="predicted"/>
<dbReference type="InterPro" id="IPR001810">
    <property type="entry name" value="F-box_dom"/>
</dbReference>